<name>A0AAD5SLY4_9FUNG</name>
<evidence type="ECO:0000313" key="1">
    <source>
        <dbReference type="EMBL" id="KAJ3079755.1"/>
    </source>
</evidence>
<evidence type="ECO:0000313" key="2">
    <source>
        <dbReference type="Proteomes" id="UP001211907"/>
    </source>
</evidence>
<dbReference type="EMBL" id="JADGJH010005661">
    <property type="protein sequence ID" value="KAJ3079755.1"/>
    <property type="molecule type" value="Genomic_DNA"/>
</dbReference>
<sequence>VAPEYPYPLDLPEPNANVFAARMHYSSVYSILRRKYKIPISVFPFGHKYGGPKNLLRFKGFIDIPYEFSTMKLYENIAFGIPMIIPSPSFLQELYDSGIHKSLDPYILQKFPIGADLPFANIFEFPEWSAYMDYYAPEFAPYLYHVNSMEELQAMAAMTPTEMDYKNVRVNGPIFYAEYREQILGGWLALFEEMGYKYQNDQDGAAKIVMRL</sequence>
<accession>A0AAD5SLY4</accession>
<dbReference type="Proteomes" id="UP001211907">
    <property type="component" value="Unassembled WGS sequence"/>
</dbReference>
<reference evidence="1" key="1">
    <citation type="submission" date="2020-05" db="EMBL/GenBank/DDBJ databases">
        <title>Phylogenomic resolution of chytrid fungi.</title>
        <authorList>
            <person name="Stajich J.E."/>
            <person name="Amses K."/>
            <person name="Simmons R."/>
            <person name="Seto K."/>
            <person name="Myers J."/>
            <person name="Bonds A."/>
            <person name="Quandt C.A."/>
            <person name="Barry K."/>
            <person name="Liu P."/>
            <person name="Grigoriev I."/>
            <person name="Longcore J.E."/>
            <person name="James T.Y."/>
        </authorList>
    </citation>
    <scope>NUCLEOTIDE SEQUENCE</scope>
    <source>
        <strain evidence="1">JEL0513</strain>
    </source>
</reference>
<dbReference type="AlphaFoldDB" id="A0AAD5SLY4"/>
<comment type="caution">
    <text evidence="1">The sequence shown here is derived from an EMBL/GenBank/DDBJ whole genome shotgun (WGS) entry which is preliminary data.</text>
</comment>
<proteinExistence type="predicted"/>
<keyword evidence="2" id="KW-1185">Reference proteome</keyword>
<organism evidence="1 2">
    <name type="scientific">Physocladia obscura</name>
    <dbReference type="NCBI Taxonomy" id="109957"/>
    <lineage>
        <taxon>Eukaryota</taxon>
        <taxon>Fungi</taxon>
        <taxon>Fungi incertae sedis</taxon>
        <taxon>Chytridiomycota</taxon>
        <taxon>Chytridiomycota incertae sedis</taxon>
        <taxon>Chytridiomycetes</taxon>
        <taxon>Chytridiales</taxon>
        <taxon>Chytriomycetaceae</taxon>
        <taxon>Physocladia</taxon>
    </lineage>
</organism>
<gene>
    <name evidence="1" type="ORF">HK100_010331</name>
</gene>
<protein>
    <submittedName>
        <fullName evidence="1">Uncharacterized protein</fullName>
    </submittedName>
</protein>
<feature type="non-terminal residue" evidence="1">
    <location>
        <position position="1"/>
    </location>
</feature>